<protein>
    <submittedName>
        <fullName evidence="3">Uncharacterized protein</fullName>
    </submittedName>
</protein>
<dbReference type="EMBL" id="CAJNNV010026377">
    <property type="protein sequence ID" value="CAE8618040.1"/>
    <property type="molecule type" value="Genomic_DNA"/>
</dbReference>
<feature type="transmembrane region" description="Helical" evidence="1">
    <location>
        <begin position="45"/>
        <end position="67"/>
    </location>
</feature>
<keyword evidence="5" id="KW-1185">Reference proteome</keyword>
<gene>
    <name evidence="2" type="ORF">PGLA1383_LOCUS35695</name>
    <name evidence="3" type="ORF">PGLA2088_LOCUS16464</name>
</gene>
<reference evidence="3" key="1">
    <citation type="submission" date="2021-02" db="EMBL/GenBank/DDBJ databases">
        <authorList>
            <person name="Dougan E. K."/>
            <person name="Rhodes N."/>
            <person name="Thang M."/>
            <person name="Chan C."/>
        </authorList>
    </citation>
    <scope>NUCLEOTIDE SEQUENCE</scope>
</reference>
<dbReference type="OrthoDB" id="446890at2759"/>
<comment type="caution">
    <text evidence="3">The sequence shown here is derived from an EMBL/GenBank/DDBJ whole genome shotgun (WGS) entry which is preliminary data.</text>
</comment>
<dbReference type="Proteomes" id="UP000626109">
    <property type="component" value="Unassembled WGS sequence"/>
</dbReference>
<evidence type="ECO:0000256" key="1">
    <source>
        <dbReference type="SAM" id="Phobius"/>
    </source>
</evidence>
<evidence type="ECO:0000313" key="4">
    <source>
        <dbReference type="Proteomes" id="UP000626109"/>
    </source>
</evidence>
<feature type="transmembrane region" description="Helical" evidence="1">
    <location>
        <begin position="12"/>
        <end position="33"/>
    </location>
</feature>
<feature type="transmembrane region" description="Helical" evidence="1">
    <location>
        <begin position="87"/>
        <end position="114"/>
    </location>
</feature>
<keyword evidence="1" id="KW-0472">Membrane</keyword>
<evidence type="ECO:0000313" key="2">
    <source>
        <dbReference type="EMBL" id="CAE8618040.1"/>
    </source>
</evidence>
<dbReference type="Proteomes" id="UP000654075">
    <property type="component" value="Unassembled WGS sequence"/>
</dbReference>
<accession>A0A813J7B0</accession>
<name>A0A813J7B0_POLGL</name>
<dbReference type="EMBL" id="CAJNNW010020865">
    <property type="protein sequence ID" value="CAE8667081.1"/>
    <property type="molecule type" value="Genomic_DNA"/>
</dbReference>
<evidence type="ECO:0000313" key="5">
    <source>
        <dbReference type="Proteomes" id="UP000654075"/>
    </source>
</evidence>
<evidence type="ECO:0000313" key="3">
    <source>
        <dbReference type="EMBL" id="CAE8667081.1"/>
    </source>
</evidence>
<organism evidence="3 4">
    <name type="scientific">Polarella glacialis</name>
    <name type="common">Dinoflagellate</name>
    <dbReference type="NCBI Taxonomy" id="89957"/>
    <lineage>
        <taxon>Eukaryota</taxon>
        <taxon>Sar</taxon>
        <taxon>Alveolata</taxon>
        <taxon>Dinophyceae</taxon>
        <taxon>Suessiales</taxon>
        <taxon>Suessiaceae</taxon>
        <taxon>Polarella</taxon>
    </lineage>
</organism>
<keyword evidence="1" id="KW-0812">Transmembrane</keyword>
<dbReference type="AlphaFoldDB" id="A0A813J7B0"/>
<proteinExistence type="predicted"/>
<keyword evidence="1" id="KW-1133">Transmembrane helix</keyword>
<sequence>MEFEGASTVAQIIQGVAFLGLAIFLIFANNAKVGSSAKAPLEQRYMTACTIATAICLFSGFFNILQMTGLDNFDLPRQGSANTTSQYQLLFVFVCYCCSCVCFYCFCHCCLFVCC</sequence>